<dbReference type="InterPro" id="IPR036388">
    <property type="entry name" value="WH-like_DNA-bd_sf"/>
</dbReference>
<dbReference type="Pfam" id="PF00392">
    <property type="entry name" value="GntR"/>
    <property type="match status" value="1"/>
</dbReference>
<keyword evidence="3" id="KW-0805">Transcription regulation</keyword>
<dbReference type="PATRIC" id="fig|396014.3.peg.1484"/>
<dbReference type="InterPro" id="IPR036390">
    <property type="entry name" value="WH_DNA-bd_sf"/>
</dbReference>
<keyword evidence="2" id="KW-0663">Pyridoxal phosphate</keyword>
<dbReference type="CDD" id="cd07377">
    <property type="entry name" value="WHTH_GntR"/>
    <property type="match status" value="1"/>
</dbReference>
<dbReference type="RefSeq" id="WP_051486666.1">
    <property type="nucleotide sequence ID" value="NZ_BAAAOW010000012.1"/>
</dbReference>
<dbReference type="GO" id="GO:0003677">
    <property type="term" value="F:DNA binding"/>
    <property type="evidence" value="ECO:0007669"/>
    <property type="project" value="UniProtKB-KW"/>
</dbReference>
<name>Z9JUD6_9MICO</name>
<keyword evidence="5" id="KW-0804">Transcription</keyword>
<dbReference type="InterPro" id="IPR015424">
    <property type="entry name" value="PyrdxlP-dep_Trfase"/>
</dbReference>
<dbReference type="SMART" id="SM00345">
    <property type="entry name" value="HTH_GNTR"/>
    <property type="match status" value="1"/>
</dbReference>
<protein>
    <submittedName>
        <fullName evidence="7">GntR family transcriptional regulator</fullName>
    </submittedName>
</protein>
<dbReference type="SUPFAM" id="SSF53383">
    <property type="entry name" value="PLP-dependent transferases"/>
    <property type="match status" value="1"/>
</dbReference>
<dbReference type="InterPro" id="IPR015421">
    <property type="entry name" value="PyrdxlP-dep_Trfase_major"/>
</dbReference>
<evidence type="ECO:0000256" key="5">
    <source>
        <dbReference type="ARBA" id="ARBA00023163"/>
    </source>
</evidence>
<evidence type="ECO:0000256" key="1">
    <source>
        <dbReference type="ARBA" id="ARBA00005384"/>
    </source>
</evidence>
<keyword evidence="8" id="KW-1185">Reference proteome</keyword>
<comment type="similarity">
    <text evidence="1">In the C-terminal section; belongs to the class-I pyridoxal-phosphate-dependent aminotransferase family.</text>
</comment>
<dbReference type="GO" id="GO:0003700">
    <property type="term" value="F:DNA-binding transcription factor activity"/>
    <property type="evidence" value="ECO:0007669"/>
    <property type="project" value="InterPro"/>
</dbReference>
<evidence type="ECO:0000259" key="6">
    <source>
        <dbReference type="PROSITE" id="PS50949"/>
    </source>
</evidence>
<dbReference type="AlphaFoldDB" id="Z9JUD6"/>
<dbReference type="eggNOG" id="COG1167">
    <property type="taxonomic scope" value="Bacteria"/>
</dbReference>
<reference evidence="7 8" key="1">
    <citation type="submission" date="2014-02" db="EMBL/GenBank/DDBJ databases">
        <title>Genome sequence of Brachybacterium phenoliresistens strain W13A50.</title>
        <authorList>
            <person name="Wang X."/>
        </authorList>
    </citation>
    <scope>NUCLEOTIDE SEQUENCE [LARGE SCALE GENOMIC DNA]</scope>
    <source>
        <strain evidence="7 8">W13A50</strain>
    </source>
</reference>
<evidence type="ECO:0000313" key="8">
    <source>
        <dbReference type="Proteomes" id="UP000023067"/>
    </source>
</evidence>
<dbReference type="OrthoDB" id="199743at2"/>
<dbReference type="STRING" id="396014.BF93_15695"/>
<evidence type="ECO:0000256" key="3">
    <source>
        <dbReference type="ARBA" id="ARBA00023015"/>
    </source>
</evidence>
<dbReference type="EMBL" id="JDYK01000006">
    <property type="protein sequence ID" value="EWS81618.1"/>
    <property type="molecule type" value="Genomic_DNA"/>
</dbReference>
<proteinExistence type="inferred from homology"/>
<dbReference type="Proteomes" id="UP000023067">
    <property type="component" value="Unassembled WGS sequence"/>
</dbReference>
<organism evidence="7 8">
    <name type="scientific">Brachybacterium phenoliresistens</name>
    <dbReference type="NCBI Taxonomy" id="396014"/>
    <lineage>
        <taxon>Bacteria</taxon>
        <taxon>Bacillati</taxon>
        <taxon>Actinomycetota</taxon>
        <taxon>Actinomycetes</taxon>
        <taxon>Micrococcales</taxon>
        <taxon>Dermabacteraceae</taxon>
        <taxon>Brachybacterium</taxon>
    </lineage>
</organism>
<dbReference type="PANTHER" id="PTHR46577">
    <property type="entry name" value="HTH-TYPE TRANSCRIPTIONAL REGULATORY PROTEIN GABR"/>
    <property type="match status" value="1"/>
</dbReference>
<keyword evidence="4" id="KW-0238">DNA-binding</keyword>
<dbReference type="SUPFAM" id="SSF46785">
    <property type="entry name" value="Winged helix' DNA-binding domain"/>
    <property type="match status" value="1"/>
</dbReference>
<dbReference type="GO" id="GO:0030170">
    <property type="term" value="F:pyridoxal phosphate binding"/>
    <property type="evidence" value="ECO:0007669"/>
    <property type="project" value="InterPro"/>
</dbReference>
<dbReference type="PANTHER" id="PTHR46577:SF1">
    <property type="entry name" value="HTH-TYPE TRANSCRIPTIONAL REGULATORY PROTEIN GABR"/>
    <property type="match status" value="1"/>
</dbReference>
<dbReference type="Gene3D" id="3.40.640.10">
    <property type="entry name" value="Type I PLP-dependent aspartate aminotransferase-like (Major domain)"/>
    <property type="match status" value="1"/>
</dbReference>
<evidence type="ECO:0000256" key="4">
    <source>
        <dbReference type="ARBA" id="ARBA00023125"/>
    </source>
</evidence>
<sequence>MARPAAPPPHPVRLLVEQLGPRPASAVTAWLADRIGALIGEGRIPLGARLPSDRALAQAVGVTRGTAVRALALLEERELITSRQGSGRTVRLPRGTVAPVESLSARSTPAQAGTLDLRATVLPPHPQAEAAALEAVAGIGRDPSRGTAPAHGLPELLEAICAHYDRRGLPTSPDEVTVTTGAVAGLHLALRAVTRRGDRVAVESPCYPNTARVARGTRRRIIPLDAGAAAEGMAEVLASGSLDAAMLTPDFHNPTGRLRDARERGLLLEAARLSGTPLVVDETLVGMNWRGLTMPPPMVRPGTTTLLVGSASKSLWAGLRIGWIRAPRALTETIGHLRLGVDLGAAVLEQRITAALLPQGPDPQILAEVAAQHEALRAGLARHLPHWSAPAADGGLSLWCTGLRRPSPELVARAAARGLALTPGGLFSPTGRGGDDAIRLPFSAPADRIGRALEILGEIESDQA</sequence>
<dbReference type="HOGENOM" id="CLU_017584_0_0_11"/>
<evidence type="ECO:0000313" key="7">
    <source>
        <dbReference type="EMBL" id="EWS81618.1"/>
    </source>
</evidence>
<accession>Z9JUD6</accession>
<feature type="domain" description="HTH gntR-type" evidence="6">
    <location>
        <begin position="25"/>
        <end position="93"/>
    </location>
</feature>
<dbReference type="InterPro" id="IPR004839">
    <property type="entry name" value="Aminotransferase_I/II_large"/>
</dbReference>
<dbReference type="InterPro" id="IPR051446">
    <property type="entry name" value="HTH_trans_reg/aminotransferase"/>
</dbReference>
<dbReference type="InterPro" id="IPR000524">
    <property type="entry name" value="Tscrpt_reg_HTH_GntR"/>
</dbReference>
<dbReference type="Gene3D" id="1.10.10.10">
    <property type="entry name" value="Winged helix-like DNA-binding domain superfamily/Winged helix DNA-binding domain"/>
    <property type="match status" value="1"/>
</dbReference>
<gene>
    <name evidence="7" type="ORF">BF93_15695</name>
</gene>
<dbReference type="PROSITE" id="PS50949">
    <property type="entry name" value="HTH_GNTR"/>
    <property type="match status" value="1"/>
</dbReference>
<evidence type="ECO:0000256" key="2">
    <source>
        <dbReference type="ARBA" id="ARBA00022898"/>
    </source>
</evidence>
<comment type="caution">
    <text evidence="7">The sequence shown here is derived from an EMBL/GenBank/DDBJ whole genome shotgun (WGS) entry which is preliminary data.</text>
</comment>
<dbReference type="CDD" id="cd00609">
    <property type="entry name" value="AAT_like"/>
    <property type="match status" value="1"/>
</dbReference>
<dbReference type="Pfam" id="PF00155">
    <property type="entry name" value="Aminotran_1_2"/>
    <property type="match status" value="1"/>
</dbReference>